<name>A0A8J5R0L0_9HYME</name>
<protein>
    <recommendedName>
        <fullName evidence="10">G-protein coupled receptors family 1 profile domain-containing protein</fullName>
    </recommendedName>
</protein>
<dbReference type="SUPFAM" id="SSF81321">
    <property type="entry name" value="Family A G protein-coupled receptor-like"/>
    <property type="match status" value="1"/>
</dbReference>
<dbReference type="CDD" id="cd14978">
    <property type="entry name" value="7tmA_FMRFamide_R-like"/>
    <property type="match status" value="1"/>
</dbReference>
<evidence type="ECO:0000256" key="7">
    <source>
        <dbReference type="ARBA" id="ARBA00023170"/>
    </source>
</evidence>
<keyword evidence="5" id="KW-0297">G-protein coupled receptor</keyword>
<feature type="transmembrane region" description="Helical" evidence="9">
    <location>
        <begin position="20"/>
        <end position="44"/>
    </location>
</feature>
<comment type="similarity">
    <text evidence="2">Belongs to the G-protein coupled receptor 1 family.</text>
</comment>
<reference evidence="11" key="2">
    <citation type="submission" date="2021-04" db="EMBL/GenBank/DDBJ databases">
        <title>Genome-wide patterns of bracovirus chromosomal integration into multiple host tissues during parasitism.</title>
        <authorList>
            <person name="Chebbi M.A.C."/>
        </authorList>
    </citation>
    <scope>NUCLEOTIDE SEQUENCE</scope>
    <source>
        <tissue evidence="11">Whole body</tissue>
    </source>
</reference>
<evidence type="ECO:0000256" key="2">
    <source>
        <dbReference type="ARBA" id="ARBA00010663"/>
    </source>
</evidence>
<evidence type="ECO:0000256" key="5">
    <source>
        <dbReference type="ARBA" id="ARBA00023040"/>
    </source>
</evidence>
<dbReference type="PANTHER" id="PTHR24243">
    <property type="entry name" value="G-PROTEIN COUPLED RECEPTOR"/>
    <property type="match status" value="1"/>
</dbReference>
<keyword evidence="7" id="KW-0675">Receptor</keyword>
<evidence type="ECO:0000256" key="4">
    <source>
        <dbReference type="ARBA" id="ARBA00022989"/>
    </source>
</evidence>
<sequence length="451" mass="51616">MELNETLQPNDWAEATMTGIQMYYTPVLVSLGTLGNCLSIYVFFRTKMRRVSSSWYLSALVISDTGFLISLLVAWLNMVGIGLFNRPGYCQFFIYLPTLCSFLSVWFVVSFTIERFVAVRYPLRRQSMCTVARAKTILMILTLVGLVLCSPVLWFSRPRYTNKKLNTTVCLLAEEWADWARVFNVADTILTFVLPFTVIVVLNGLIVKSVWRLAGVRRTLTTSTTKKITNSSLNKNKSSQQKCKQSPGVSQSKVTNMLLVVSSFFLCFNLPAYVMRVRAFLEEDDDPPRAIVITQHISNLLFDTNFGINFVLYCASGQNFRKAVVAIILRRKKRWNSGTRISNHGNKNLLTHLNILKLCKLFWTYKYLYKSLETFIYQSYGNLTMNHRAVNGQLCMKYLGPKNTSCKVFQDFQALRLEEVLRYQRIFGLEAEEVGGLHLALIRVGNLYSSD</sequence>
<evidence type="ECO:0000313" key="12">
    <source>
        <dbReference type="Proteomes" id="UP000729913"/>
    </source>
</evidence>
<keyword evidence="12" id="KW-1185">Reference proteome</keyword>
<dbReference type="PANTHER" id="PTHR24243:SF230">
    <property type="entry name" value="G-PROTEIN COUPLED RECEPTORS FAMILY 1 PROFILE DOMAIN-CONTAINING PROTEIN"/>
    <property type="match status" value="1"/>
</dbReference>
<feature type="transmembrane region" description="Helical" evidence="9">
    <location>
        <begin position="254"/>
        <end position="274"/>
    </location>
</feature>
<keyword evidence="6 9" id="KW-0472">Membrane</keyword>
<dbReference type="InterPro" id="IPR000276">
    <property type="entry name" value="GPCR_Rhodpsn"/>
</dbReference>
<evidence type="ECO:0000256" key="1">
    <source>
        <dbReference type="ARBA" id="ARBA00004141"/>
    </source>
</evidence>
<feature type="domain" description="G-protein coupled receptors family 1 profile" evidence="10">
    <location>
        <begin position="35"/>
        <end position="313"/>
    </location>
</feature>
<evidence type="ECO:0000259" key="10">
    <source>
        <dbReference type="PROSITE" id="PS50262"/>
    </source>
</evidence>
<keyword evidence="8" id="KW-0807">Transducer</keyword>
<feature type="transmembrane region" description="Helical" evidence="9">
    <location>
        <begin position="189"/>
        <end position="211"/>
    </location>
</feature>
<keyword evidence="4 9" id="KW-1133">Transmembrane helix</keyword>
<evidence type="ECO:0000256" key="3">
    <source>
        <dbReference type="ARBA" id="ARBA00022692"/>
    </source>
</evidence>
<dbReference type="PROSITE" id="PS00237">
    <property type="entry name" value="G_PROTEIN_RECEP_F1_1"/>
    <property type="match status" value="1"/>
</dbReference>
<evidence type="ECO:0000313" key="11">
    <source>
        <dbReference type="EMBL" id="KAG8038257.1"/>
    </source>
</evidence>
<dbReference type="PROSITE" id="PS50262">
    <property type="entry name" value="G_PROTEIN_RECEP_F1_2"/>
    <property type="match status" value="1"/>
</dbReference>
<evidence type="ECO:0000256" key="8">
    <source>
        <dbReference type="ARBA" id="ARBA00023224"/>
    </source>
</evidence>
<dbReference type="Proteomes" id="UP000729913">
    <property type="component" value="Unassembled WGS sequence"/>
</dbReference>
<organism evidence="11 12">
    <name type="scientific">Cotesia typhae</name>
    <dbReference type="NCBI Taxonomy" id="2053667"/>
    <lineage>
        <taxon>Eukaryota</taxon>
        <taxon>Metazoa</taxon>
        <taxon>Ecdysozoa</taxon>
        <taxon>Arthropoda</taxon>
        <taxon>Hexapoda</taxon>
        <taxon>Insecta</taxon>
        <taxon>Pterygota</taxon>
        <taxon>Neoptera</taxon>
        <taxon>Endopterygota</taxon>
        <taxon>Hymenoptera</taxon>
        <taxon>Apocrita</taxon>
        <taxon>Ichneumonoidea</taxon>
        <taxon>Braconidae</taxon>
        <taxon>Microgastrinae</taxon>
        <taxon>Cotesia</taxon>
    </lineage>
</organism>
<dbReference type="InterPro" id="IPR017452">
    <property type="entry name" value="GPCR_Rhodpsn_7TM"/>
</dbReference>
<feature type="transmembrane region" description="Helical" evidence="9">
    <location>
        <begin position="56"/>
        <end position="80"/>
    </location>
</feature>
<proteinExistence type="inferred from homology"/>
<dbReference type="Pfam" id="PF00001">
    <property type="entry name" value="7tm_1"/>
    <property type="match status" value="1"/>
</dbReference>
<comment type="subcellular location">
    <subcellularLocation>
        <location evidence="1">Membrane</location>
        <topology evidence="1">Multi-pass membrane protein</topology>
    </subcellularLocation>
</comment>
<dbReference type="OrthoDB" id="9990906at2759"/>
<reference evidence="11" key="1">
    <citation type="submission" date="2020-03" db="EMBL/GenBank/DDBJ databases">
        <authorList>
            <person name="Chebbi M.A."/>
            <person name="Drezen J.M."/>
        </authorList>
    </citation>
    <scope>NUCLEOTIDE SEQUENCE</scope>
    <source>
        <tissue evidence="11">Whole body</tissue>
    </source>
</reference>
<gene>
    <name evidence="11" type="ORF">G9C98_006584</name>
</gene>
<evidence type="ECO:0000256" key="9">
    <source>
        <dbReference type="SAM" id="Phobius"/>
    </source>
</evidence>
<keyword evidence="3 9" id="KW-0812">Transmembrane</keyword>
<dbReference type="GO" id="GO:0005886">
    <property type="term" value="C:plasma membrane"/>
    <property type="evidence" value="ECO:0007669"/>
    <property type="project" value="TreeGrafter"/>
</dbReference>
<dbReference type="EMBL" id="JAAOIC020000044">
    <property type="protein sequence ID" value="KAG8038257.1"/>
    <property type="molecule type" value="Genomic_DNA"/>
</dbReference>
<comment type="caution">
    <text evidence="11">The sequence shown here is derived from an EMBL/GenBank/DDBJ whole genome shotgun (WGS) entry which is preliminary data.</text>
</comment>
<accession>A0A8J5R0L0</accession>
<dbReference type="GO" id="GO:0004930">
    <property type="term" value="F:G protein-coupled receptor activity"/>
    <property type="evidence" value="ECO:0007669"/>
    <property type="project" value="UniProtKB-KW"/>
</dbReference>
<dbReference type="AlphaFoldDB" id="A0A8J5R0L0"/>
<feature type="transmembrane region" description="Helical" evidence="9">
    <location>
        <begin position="134"/>
        <end position="155"/>
    </location>
</feature>
<feature type="transmembrane region" description="Helical" evidence="9">
    <location>
        <begin position="92"/>
        <end position="113"/>
    </location>
</feature>
<evidence type="ECO:0000256" key="6">
    <source>
        <dbReference type="ARBA" id="ARBA00023136"/>
    </source>
</evidence>